<protein>
    <submittedName>
        <fullName evidence="1">Uncharacterized protein</fullName>
    </submittedName>
</protein>
<reference evidence="1" key="1">
    <citation type="journal article" date="2014" name="Front. Microbiol.">
        <title>High frequency of phylogenetically diverse reductive dehalogenase-homologous genes in deep subseafloor sedimentary metagenomes.</title>
        <authorList>
            <person name="Kawai M."/>
            <person name="Futagami T."/>
            <person name="Toyoda A."/>
            <person name="Takaki Y."/>
            <person name="Nishi S."/>
            <person name="Hori S."/>
            <person name="Arai W."/>
            <person name="Tsubouchi T."/>
            <person name="Morono Y."/>
            <person name="Uchiyama I."/>
            <person name="Ito T."/>
            <person name="Fujiyama A."/>
            <person name="Inagaki F."/>
            <person name="Takami H."/>
        </authorList>
    </citation>
    <scope>NUCLEOTIDE SEQUENCE</scope>
    <source>
        <strain evidence="1">Expedition CK06-06</strain>
    </source>
</reference>
<evidence type="ECO:0000313" key="1">
    <source>
        <dbReference type="EMBL" id="GAJ22128.1"/>
    </source>
</evidence>
<sequence length="158" mass="17517">MTILKKTVSLNPGESKAAGFTFTPSVAKVHSVLVNGLSGSFNAVEAAKGFITLYMTGTPTQEWQVGWYYPDEDTFRYHRRDYQGVPDTSWRASYDPCTSPPEYPIDLNNLIVKITTYSEAHICPHTGYKGNCRWGEFGPFTVEDGGVYTIDVTTGILS</sequence>
<dbReference type="EMBL" id="BARW01035681">
    <property type="protein sequence ID" value="GAJ22128.1"/>
    <property type="molecule type" value="Genomic_DNA"/>
</dbReference>
<dbReference type="AlphaFoldDB" id="X1UX93"/>
<organism evidence="1">
    <name type="scientific">marine sediment metagenome</name>
    <dbReference type="NCBI Taxonomy" id="412755"/>
    <lineage>
        <taxon>unclassified sequences</taxon>
        <taxon>metagenomes</taxon>
        <taxon>ecological metagenomes</taxon>
    </lineage>
</organism>
<name>X1UX93_9ZZZZ</name>
<feature type="non-terminal residue" evidence="1">
    <location>
        <position position="158"/>
    </location>
</feature>
<accession>X1UX93</accession>
<comment type="caution">
    <text evidence="1">The sequence shown here is derived from an EMBL/GenBank/DDBJ whole genome shotgun (WGS) entry which is preliminary data.</text>
</comment>
<proteinExistence type="predicted"/>
<gene>
    <name evidence="1" type="ORF">S12H4_55601</name>
</gene>